<dbReference type="HOGENOM" id="CLU_549443_0_0_9"/>
<evidence type="ECO:0000256" key="3">
    <source>
        <dbReference type="SAM" id="SignalP"/>
    </source>
</evidence>
<evidence type="ECO:0000256" key="2">
    <source>
        <dbReference type="PROSITE-ProRule" id="PRU00591"/>
    </source>
</evidence>
<organism evidence="4 5">
    <name type="scientific">Blautia hydrogenotrophica (strain DSM 10507 / JCM 14656 / S5a33)</name>
    <name type="common">Ruminococcus hydrogenotrophicus</name>
    <dbReference type="NCBI Taxonomy" id="476272"/>
    <lineage>
        <taxon>Bacteria</taxon>
        <taxon>Bacillati</taxon>
        <taxon>Bacillota</taxon>
        <taxon>Clostridia</taxon>
        <taxon>Lachnospirales</taxon>
        <taxon>Lachnospiraceae</taxon>
        <taxon>Blautia</taxon>
    </lineage>
</organism>
<feature type="repeat" description="Cell wall-binding" evidence="2">
    <location>
        <begin position="80"/>
        <end position="99"/>
    </location>
</feature>
<dbReference type="RefSeq" id="WP_005950248.1">
    <property type="nucleotide sequence ID" value="NZ_CP136423.1"/>
</dbReference>
<dbReference type="eggNOG" id="COG5263">
    <property type="taxonomic scope" value="Bacteria"/>
</dbReference>
<name>C0CP88_BLAHS</name>
<evidence type="ECO:0008006" key="6">
    <source>
        <dbReference type="Google" id="ProtNLM"/>
    </source>
</evidence>
<reference evidence="4 5" key="1">
    <citation type="submission" date="2009-01" db="EMBL/GenBank/DDBJ databases">
        <authorList>
            <person name="Fulton L."/>
            <person name="Clifton S."/>
            <person name="Fulton B."/>
            <person name="Xu J."/>
            <person name="Minx P."/>
            <person name="Pepin K.H."/>
            <person name="Johnson M."/>
            <person name="Bhonagiri V."/>
            <person name="Nash W.E."/>
            <person name="Mardis E.R."/>
            <person name="Wilson R.K."/>
        </authorList>
    </citation>
    <scope>NUCLEOTIDE SEQUENCE [LARGE SCALE GENOMIC DNA]</scope>
    <source>
        <strain evidence="5">DSM 10507 / JCM 14656 / S5a33</strain>
    </source>
</reference>
<dbReference type="EMBL" id="ACBZ01000146">
    <property type="protein sequence ID" value="EEG48419.1"/>
    <property type="molecule type" value="Genomic_DNA"/>
</dbReference>
<dbReference type="InterPro" id="IPR018337">
    <property type="entry name" value="Cell_wall/Cho-bd_repeat"/>
</dbReference>
<proteinExistence type="predicted"/>
<keyword evidence="1" id="KW-0677">Repeat</keyword>
<dbReference type="Proteomes" id="UP000003100">
    <property type="component" value="Unassembled WGS sequence"/>
</dbReference>
<comment type="caution">
    <text evidence="4">The sequence shown here is derived from an EMBL/GenBank/DDBJ whole genome shotgun (WGS) entry which is preliminary data.</text>
</comment>
<keyword evidence="5" id="KW-1185">Reference proteome</keyword>
<dbReference type="PATRIC" id="fig|476272.21.peg.818"/>
<gene>
    <name evidence="4" type="ORF">RUMHYD_02689</name>
</gene>
<dbReference type="AlphaFoldDB" id="C0CP88"/>
<keyword evidence="3" id="KW-0732">Signal</keyword>
<dbReference type="PROSITE" id="PS51170">
    <property type="entry name" value="CW"/>
    <property type="match status" value="1"/>
</dbReference>
<sequence>MGKRKRNWKFWCLLLLMLFFAGGVTLQTTTSEVQAATKTKSGWETTAKGKYYYKNGKACTGWQTIGKKKYYFNPSTKLMTTGCKWISGYWYYFGTDGAMRTNTWGKNVSGGKTYYLYFQSNGKAVKKAFKTIDGKTYYFSSRSVMATNWWNINGSRYYFGTDGVRHSGWLYQGDKTYWFHQSTGKMRTGEVKNAKGDARYFSKMKDTYGEMVKGWAQFGKTKFRYYYQKTGIRVMKGYLKIDGDYYYIKNGYRVFDCWMKNGKGERRYFFSDGVMATGKQTIDGKKYEFSSNGVLIKEPSEGSAEQPTSSKTVKNYLLNALKPVGSTLYVWGGGWAQPTVTYKGLYPKWKQWYDANSGSYDYNDYRDLSVATRAKGLDCSGFVAWSTYNVMQTKSGVGAGYATSADSVAATYAGFGWGTKRTQATLKKNNYRGQFKAGDVASSPGHAWIVLGQCDDGSYVIVHSTPPCVQIAGTPTPSGNYSSEAISLARKYMKKYYSSTVNKFGLGSSTGYATYFSGCNTMRWKSSVLSDPDGYLSMDAAEILADLFGEV</sequence>
<accession>C0CP88</accession>
<dbReference type="SUPFAM" id="SSF69360">
    <property type="entry name" value="Cell wall binding repeat"/>
    <property type="match status" value="1"/>
</dbReference>
<feature type="chain" id="PRO_5002896565" description="Toxin A" evidence="3">
    <location>
        <begin position="36"/>
        <end position="551"/>
    </location>
</feature>
<protein>
    <recommendedName>
        <fullName evidence="6">Toxin A</fullName>
    </recommendedName>
</protein>
<evidence type="ECO:0000313" key="4">
    <source>
        <dbReference type="EMBL" id="EEG48419.1"/>
    </source>
</evidence>
<feature type="signal peptide" evidence="3">
    <location>
        <begin position="1"/>
        <end position="35"/>
    </location>
</feature>
<dbReference type="Gene3D" id="2.10.270.10">
    <property type="entry name" value="Cholin Binding"/>
    <property type="match status" value="3"/>
</dbReference>
<dbReference type="Pfam" id="PF01473">
    <property type="entry name" value="Choline_bind_1"/>
    <property type="match status" value="1"/>
</dbReference>
<dbReference type="Gene3D" id="3.90.1720.10">
    <property type="entry name" value="endopeptidase domain like (from Nostoc punctiforme)"/>
    <property type="match status" value="1"/>
</dbReference>
<dbReference type="GeneID" id="86822731"/>
<evidence type="ECO:0000313" key="5">
    <source>
        <dbReference type="Proteomes" id="UP000003100"/>
    </source>
</evidence>
<evidence type="ECO:0000256" key="1">
    <source>
        <dbReference type="ARBA" id="ARBA00022737"/>
    </source>
</evidence>
<reference evidence="4 5" key="2">
    <citation type="submission" date="2009-02" db="EMBL/GenBank/DDBJ databases">
        <title>Draft genome sequence of Blautia hydrogenotrophica DSM 10507 (Ruminococcus hydrogenotrophicus DSM 10507).</title>
        <authorList>
            <person name="Sudarsanam P."/>
            <person name="Ley R."/>
            <person name="Guruge J."/>
            <person name="Turnbaugh P.J."/>
            <person name="Mahowald M."/>
            <person name="Liep D."/>
            <person name="Gordon J."/>
        </authorList>
    </citation>
    <scope>NUCLEOTIDE SEQUENCE [LARGE SCALE GENOMIC DNA]</scope>
    <source>
        <strain evidence="5">DSM 10507 / JCM 14656 / S5a33</strain>
    </source>
</reference>
<dbReference type="Pfam" id="PF19127">
    <property type="entry name" value="Choline_bind_3"/>
    <property type="match status" value="1"/>
</dbReference>